<evidence type="ECO:0000313" key="3">
    <source>
        <dbReference type="Proteomes" id="UP001153387"/>
    </source>
</evidence>
<protein>
    <submittedName>
        <fullName evidence="2">DUF998 domain-containing protein</fullName>
    </submittedName>
</protein>
<name>A0A9X4QLQ4_9BACL</name>
<dbReference type="RefSeq" id="WP_277564369.1">
    <property type="nucleotide sequence ID" value="NZ_JAPDHZ010000002.1"/>
</dbReference>
<accession>A0A9X4QLQ4</accession>
<feature type="transmembrane region" description="Helical" evidence="1">
    <location>
        <begin position="162"/>
        <end position="180"/>
    </location>
</feature>
<keyword evidence="1" id="KW-0472">Membrane</keyword>
<feature type="transmembrane region" description="Helical" evidence="1">
    <location>
        <begin position="12"/>
        <end position="39"/>
    </location>
</feature>
<feature type="transmembrane region" description="Helical" evidence="1">
    <location>
        <begin position="59"/>
        <end position="82"/>
    </location>
</feature>
<dbReference type="EMBL" id="JAPDHZ010000002">
    <property type="protein sequence ID" value="MDG0790551.1"/>
    <property type="molecule type" value="Genomic_DNA"/>
</dbReference>
<dbReference type="InterPro" id="IPR009339">
    <property type="entry name" value="DUF998"/>
</dbReference>
<keyword evidence="1" id="KW-0812">Transmembrane</keyword>
<comment type="caution">
    <text evidence="2">The sequence shown here is derived from an EMBL/GenBank/DDBJ whole genome shotgun (WGS) entry which is preliminary data.</text>
</comment>
<proteinExistence type="predicted"/>
<reference evidence="2 3" key="1">
    <citation type="submission" date="2022-10" db="EMBL/GenBank/DDBJ databases">
        <title>Comparative genomic analysis of Cohnella hashimotonis sp. nov., isolated from the International Space Station.</title>
        <authorList>
            <person name="Simpson A."/>
            <person name="Venkateswaran K."/>
        </authorList>
    </citation>
    <scope>NUCLEOTIDE SEQUENCE [LARGE SCALE GENOMIC DNA]</scope>
    <source>
        <strain evidence="2 3">DSM 18997</strain>
    </source>
</reference>
<dbReference type="Proteomes" id="UP001153387">
    <property type="component" value="Unassembled WGS sequence"/>
</dbReference>
<feature type="transmembrane region" description="Helical" evidence="1">
    <location>
        <begin position="186"/>
        <end position="208"/>
    </location>
</feature>
<feature type="transmembrane region" description="Helical" evidence="1">
    <location>
        <begin position="130"/>
        <end position="150"/>
    </location>
</feature>
<feature type="transmembrane region" description="Helical" evidence="1">
    <location>
        <begin position="89"/>
        <end position="110"/>
    </location>
</feature>
<dbReference type="Pfam" id="PF06197">
    <property type="entry name" value="DUF998"/>
    <property type="match status" value="1"/>
</dbReference>
<keyword evidence="3" id="KW-1185">Reference proteome</keyword>
<dbReference type="AlphaFoldDB" id="A0A9X4QLQ4"/>
<gene>
    <name evidence="2" type="ORF">OMP38_06570</name>
</gene>
<evidence type="ECO:0000256" key="1">
    <source>
        <dbReference type="SAM" id="Phobius"/>
    </source>
</evidence>
<keyword evidence="1" id="KW-1133">Transmembrane helix</keyword>
<sequence length="220" mass="24386">MSGRARVDSTPHAAFAIWTARFSIASGFLFVFLLTSLHILEPEFDPTWRFISEYALGSFGWMMQLSFFLIAASLASIGFVILSQQRSIVAYIGLIILWISAAGLFLAGVYVTDPIAAYQQHATFSGRMHVLGASLDYTPVAALVLSFALIRKESWQRVRVRLIVTSAITLALMFAFMLFLPRDGVFGPGVYAGFVGRLLLVSYVAWIVSVGRRYIKLAQE</sequence>
<evidence type="ECO:0000313" key="2">
    <source>
        <dbReference type="EMBL" id="MDG0790551.1"/>
    </source>
</evidence>
<organism evidence="2 3">
    <name type="scientific">Cohnella ginsengisoli</name>
    <dbReference type="NCBI Taxonomy" id="425004"/>
    <lineage>
        <taxon>Bacteria</taxon>
        <taxon>Bacillati</taxon>
        <taxon>Bacillota</taxon>
        <taxon>Bacilli</taxon>
        <taxon>Bacillales</taxon>
        <taxon>Paenibacillaceae</taxon>
        <taxon>Cohnella</taxon>
    </lineage>
</organism>